<comment type="caution">
    <text evidence="2">The sequence shown here is derived from an EMBL/GenBank/DDBJ whole genome shotgun (WGS) entry which is preliminary data.</text>
</comment>
<dbReference type="Gene3D" id="1.25.10.10">
    <property type="entry name" value="Leucine-rich Repeat Variant"/>
    <property type="match status" value="1"/>
</dbReference>
<dbReference type="AlphaFoldDB" id="W4Q053"/>
<organism evidence="2 3">
    <name type="scientific">Halalkalibacter wakoensis JCM 9140</name>
    <dbReference type="NCBI Taxonomy" id="1236970"/>
    <lineage>
        <taxon>Bacteria</taxon>
        <taxon>Bacillati</taxon>
        <taxon>Bacillota</taxon>
        <taxon>Bacilli</taxon>
        <taxon>Bacillales</taxon>
        <taxon>Bacillaceae</taxon>
        <taxon>Halalkalibacter</taxon>
    </lineage>
</organism>
<evidence type="ECO:0000313" key="3">
    <source>
        <dbReference type="Proteomes" id="UP000018890"/>
    </source>
</evidence>
<dbReference type="Pfam" id="PF13646">
    <property type="entry name" value="HEAT_2"/>
    <property type="match status" value="1"/>
</dbReference>
<dbReference type="STRING" id="1236970.JCM9140_1421"/>
<feature type="transmembrane region" description="Helical" evidence="1">
    <location>
        <begin position="6"/>
        <end position="24"/>
    </location>
</feature>
<accession>W4Q053</accession>
<evidence type="ECO:0000313" key="2">
    <source>
        <dbReference type="EMBL" id="GAE25426.1"/>
    </source>
</evidence>
<dbReference type="InterPro" id="IPR011989">
    <property type="entry name" value="ARM-like"/>
</dbReference>
<dbReference type="Proteomes" id="UP000018890">
    <property type="component" value="Unassembled WGS sequence"/>
</dbReference>
<protein>
    <recommendedName>
        <fullName evidence="4">HEAT repeat protein</fullName>
    </recommendedName>
</protein>
<reference evidence="2" key="1">
    <citation type="journal article" date="2014" name="Genome Announc.">
        <title>Draft Genome Sequences of Three Alkaliphilic Bacillus Strains, Bacillus wakoensis JCM 9140T, Bacillus akibai JCM 9157T, and Bacillus hemicellulosilyticus JCM 9152T.</title>
        <authorList>
            <person name="Yuki M."/>
            <person name="Oshima K."/>
            <person name="Suda W."/>
            <person name="Oshida Y."/>
            <person name="Kitamura K."/>
            <person name="Iida T."/>
            <person name="Hattori M."/>
            <person name="Ohkuma M."/>
        </authorList>
    </citation>
    <scope>NUCLEOTIDE SEQUENCE [LARGE SCALE GENOMIC DNA]</scope>
    <source>
        <strain evidence="2">JCM 9140</strain>
    </source>
</reference>
<sequence>MAYVFLLIVGLLVINLVLLLYLLFQKQIAQQHARKKEALTVELIKVVEDVARGRIEDIPLKYKRTSLFYSVLEETISHYLQIFNDEQAKKHLKVLCQSEFTSIYRKRLKSGVWSERMNALYYTEEFEMTSLKNEIWNYFQTNRASIEEKYQMIRTLAKLNDKRIVEQVKKSPNWPTFLLKECFRRFEISMLMYLMKNHLEELNENVQLALLDIAMETKEQSFLPFFDQLLFSEFQEVRVRALKAISEYEHTSKEEELTIFHQSEFWVERMMFARVAGQLKRKRYSSALVTLLSDESWWVRQAAAEALANYEDGLLILEYVYETSDDPFARDTAYQWLGEAVGEIK</sequence>
<name>W4Q053_9BACI</name>
<proteinExistence type="predicted"/>
<evidence type="ECO:0000256" key="1">
    <source>
        <dbReference type="SAM" id="Phobius"/>
    </source>
</evidence>
<keyword evidence="3" id="KW-1185">Reference proteome</keyword>
<keyword evidence="1" id="KW-0472">Membrane</keyword>
<keyword evidence="1" id="KW-0812">Transmembrane</keyword>
<keyword evidence="1" id="KW-1133">Transmembrane helix</keyword>
<dbReference type="RefSeq" id="WP_034743840.1">
    <property type="nucleotide sequence ID" value="NZ_BAUT01000010.1"/>
</dbReference>
<dbReference type="SUPFAM" id="SSF48371">
    <property type="entry name" value="ARM repeat"/>
    <property type="match status" value="1"/>
</dbReference>
<gene>
    <name evidence="2" type="ORF">JCM9140_1421</name>
</gene>
<dbReference type="InterPro" id="IPR016024">
    <property type="entry name" value="ARM-type_fold"/>
</dbReference>
<dbReference type="EMBL" id="BAUT01000010">
    <property type="protein sequence ID" value="GAE25426.1"/>
    <property type="molecule type" value="Genomic_DNA"/>
</dbReference>
<evidence type="ECO:0008006" key="4">
    <source>
        <dbReference type="Google" id="ProtNLM"/>
    </source>
</evidence>
<dbReference type="OrthoDB" id="2112914at2"/>